<dbReference type="InterPro" id="IPR016181">
    <property type="entry name" value="Acyl_CoA_acyltransferase"/>
</dbReference>
<dbReference type="Gene3D" id="3.40.630.30">
    <property type="match status" value="1"/>
</dbReference>
<evidence type="ECO:0000313" key="4">
    <source>
        <dbReference type="EMBL" id="SCE67925.1"/>
    </source>
</evidence>
<evidence type="ECO:0000259" key="3">
    <source>
        <dbReference type="PROSITE" id="PS51186"/>
    </source>
</evidence>
<gene>
    <name evidence="4" type="ORF">GA0070558_102282</name>
</gene>
<dbReference type="PANTHER" id="PTHR43877:SF2">
    <property type="entry name" value="AMINOALKYLPHOSPHONATE N-ACETYLTRANSFERASE-RELATED"/>
    <property type="match status" value="1"/>
</dbReference>
<feature type="domain" description="N-acetyltransferase" evidence="3">
    <location>
        <begin position="18"/>
        <end position="159"/>
    </location>
</feature>
<dbReference type="SUPFAM" id="SSF55729">
    <property type="entry name" value="Acyl-CoA N-acyltransferases (Nat)"/>
    <property type="match status" value="1"/>
</dbReference>
<keyword evidence="2" id="KW-0012">Acyltransferase</keyword>
<accession>A0A1C4U8A4</accession>
<evidence type="ECO:0000313" key="5">
    <source>
        <dbReference type="Proteomes" id="UP000199375"/>
    </source>
</evidence>
<organism evidence="4 5">
    <name type="scientific">Micromonospora haikouensis</name>
    <dbReference type="NCBI Taxonomy" id="686309"/>
    <lineage>
        <taxon>Bacteria</taxon>
        <taxon>Bacillati</taxon>
        <taxon>Actinomycetota</taxon>
        <taxon>Actinomycetes</taxon>
        <taxon>Micromonosporales</taxon>
        <taxon>Micromonosporaceae</taxon>
        <taxon>Micromonospora</taxon>
    </lineage>
</organism>
<dbReference type="RefSeq" id="WP_091275357.1">
    <property type="nucleotide sequence ID" value="NZ_FMCW01000002.1"/>
</dbReference>
<evidence type="ECO:0000256" key="2">
    <source>
        <dbReference type="ARBA" id="ARBA00023315"/>
    </source>
</evidence>
<dbReference type="PANTHER" id="PTHR43877">
    <property type="entry name" value="AMINOALKYLPHOSPHONATE N-ACETYLTRANSFERASE-RELATED-RELATED"/>
    <property type="match status" value="1"/>
</dbReference>
<dbReference type="AlphaFoldDB" id="A0A1C4U8A4"/>
<dbReference type="Proteomes" id="UP000199375">
    <property type="component" value="Unassembled WGS sequence"/>
</dbReference>
<dbReference type="Pfam" id="PF00583">
    <property type="entry name" value="Acetyltransf_1"/>
    <property type="match status" value="1"/>
</dbReference>
<dbReference type="InterPro" id="IPR050832">
    <property type="entry name" value="Bact_Acetyltransf"/>
</dbReference>
<sequence>MSLTLAPMTDDQLARLRVGLELSYAENLAEARGLSPEAARAEALAQIGRSLPDGVASPGVLLRVALLDGEEVGWIWTTLPDADRPTMAWIHNIEVHPAHRGQGHARRMIQLAEAELARLGVDRLGLNVFGHNTVAIRLYDSLGFRVAAQQMVKPLPPPG</sequence>
<name>A0A1C4U8A4_9ACTN</name>
<proteinExistence type="predicted"/>
<dbReference type="PROSITE" id="PS51186">
    <property type="entry name" value="GNAT"/>
    <property type="match status" value="1"/>
</dbReference>
<dbReference type="GO" id="GO:0016747">
    <property type="term" value="F:acyltransferase activity, transferring groups other than amino-acyl groups"/>
    <property type="evidence" value="ECO:0007669"/>
    <property type="project" value="InterPro"/>
</dbReference>
<reference evidence="4 5" key="1">
    <citation type="submission" date="2016-06" db="EMBL/GenBank/DDBJ databases">
        <authorList>
            <person name="Kjaerup R.B."/>
            <person name="Dalgaard T.S."/>
            <person name="Juul-Madsen H.R."/>
        </authorList>
    </citation>
    <scope>NUCLEOTIDE SEQUENCE [LARGE SCALE GENOMIC DNA]</scope>
    <source>
        <strain evidence="4 5">DSM 45626</strain>
    </source>
</reference>
<evidence type="ECO:0000256" key="1">
    <source>
        <dbReference type="ARBA" id="ARBA00022679"/>
    </source>
</evidence>
<dbReference type="InterPro" id="IPR000182">
    <property type="entry name" value="GNAT_dom"/>
</dbReference>
<dbReference type="CDD" id="cd04301">
    <property type="entry name" value="NAT_SF"/>
    <property type="match status" value="1"/>
</dbReference>
<dbReference type="EMBL" id="FMCW01000002">
    <property type="protein sequence ID" value="SCE67925.1"/>
    <property type="molecule type" value="Genomic_DNA"/>
</dbReference>
<keyword evidence="1 4" id="KW-0808">Transferase</keyword>
<protein>
    <submittedName>
        <fullName evidence="4">Acetyltransferase (GNAT) family protein</fullName>
    </submittedName>
</protein>